<evidence type="ECO:0000313" key="13">
    <source>
        <dbReference type="Proteomes" id="UP001162834"/>
    </source>
</evidence>
<evidence type="ECO:0000256" key="1">
    <source>
        <dbReference type="ARBA" id="ARBA00004651"/>
    </source>
</evidence>
<feature type="transmembrane region" description="Helical" evidence="11">
    <location>
        <begin position="12"/>
        <end position="30"/>
    </location>
</feature>
<comment type="subcellular location">
    <subcellularLocation>
        <location evidence="1">Cell membrane</location>
        <topology evidence="1">Multi-pass membrane protein</topology>
    </subcellularLocation>
</comment>
<gene>
    <name evidence="12" type="ORF">DSM104329_02564</name>
</gene>
<feature type="transmembrane region" description="Helical" evidence="11">
    <location>
        <begin position="271"/>
        <end position="287"/>
    </location>
</feature>
<dbReference type="Pfam" id="PF02653">
    <property type="entry name" value="BPD_transp_2"/>
    <property type="match status" value="1"/>
</dbReference>
<comment type="subunit">
    <text evidence="2">The complex is composed of two ATP-binding proteins (LsrA), two transmembrane proteins (LsrC and LsrD) and a solute-binding protein (LsrB).</text>
</comment>
<evidence type="ECO:0000256" key="7">
    <source>
        <dbReference type="ARBA" id="ARBA00022989"/>
    </source>
</evidence>
<proteinExistence type="predicted"/>
<evidence type="ECO:0000313" key="12">
    <source>
        <dbReference type="EMBL" id="UGS36164.1"/>
    </source>
</evidence>
<feature type="transmembrane region" description="Helical" evidence="11">
    <location>
        <begin position="213"/>
        <end position="234"/>
    </location>
</feature>
<sequence>MRPLLDLQRRFPLAQTVALVAIFVYGAATIEGFGQWFNLKSMLTLAALLALAALGQTLVMILGGLDLSIPGFIVMGAILVSELYGVHRWPSVAAIVVPAVIAAVMGAATGWICHRHRIQPLIVTLGMGALASGGAIAWTGGNLTGTAPAFLTDISSPAAATFGIDVPPIVVITGLVTVVMAVVLHRTVAGRRLYATGANPRAAGLARVPTGRVWIAVFAASAAIATLVGILLAGFSGADQSIGDPYLFQGLTAVIVGGTTIMGARGDYTHTVVGALTLTVLTTILVGNDVDQATNQIIFGLLILAVVAGYGRDRRLRDRI</sequence>
<dbReference type="Proteomes" id="UP001162834">
    <property type="component" value="Chromosome"/>
</dbReference>
<dbReference type="GO" id="GO:0005886">
    <property type="term" value="C:plasma membrane"/>
    <property type="evidence" value="ECO:0007669"/>
    <property type="project" value="UniProtKB-SubCell"/>
</dbReference>
<feature type="transmembrane region" description="Helical" evidence="11">
    <location>
        <begin position="293"/>
        <end position="311"/>
    </location>
</feature>
<keyword evidence="7 11" id="KW-1133">Transmembrane helix</keyword>
<feature type="transmembrane region" description="Helical" evidence="11">
    <location>
        <begin position="158"/>
        <end position="184"/>
    </location>
</feature>
<keyword evidence="3" id="KW-0813">Transport</keyword>
<keyword evidence="5" id="KW-0997">Cell inner membrane</keyword>
<name>A0A9E7C104_9ACTN</name>
<evidence type="ECO:0000256" key="8">
    <source>
        <dbReference type="ARBA" id="ARBA00023136"/>
    </source>
</evidence>
<keyword evidence="8 11" id="KW-0472">Membrane</keyword>
<dbReference type="CDD" id="cd06579">
    <property type="entry name" value="TM_PBP1_transp_AraH_like"/>
    <property type="match status" value="1"/>
</dbReference>
<dbReference type="GO" id="GO:0022857">
    <property type="term" value="F:transmembrane transporter activity"/>
    <property type="evidence" value="ECO:0007669"/>
    <property type="project" value="InterPro"/>
</dbReference>
<organism evidence="12 13">
    <name type="scientific">Capillimicrobium parvum</name>
    <dbReference type="NCBI Taxonomy" id="2884022"/>
    <lineage>
        <taxon>Bacteria</taxon>
        <taxon>Bacillati</taxon>
        <taxon>Actinomycetota</taxon>
        <taxon>Thermoleophilia</taxon>
        <taxon>Solirubrobacterales</taxon>
        <taxon>Capillimicrobiaceae</taxon>
        <taxon>Capillimicrobium</taxon>
    </lineage>
</organism>
<dbReference type="PANTHER" id="PTHR32196:SF29">
    <property type="entry name" value="AUTOINDUCER 2 IMPORT SYSTEM PERMEASE PROTEIN LSRC"/>
    <property type="match status" value="1"/>
</dbReference>
<protein>
    <recommendedName>
        <fullName evidence="10">Autoinducer 2 import system permease protein LsrC</fullName>
    </recommendedName>
</protein>
<feature type="transmembrane region" description="Helical" evidence="11">
    <location>
        <begin position="69"/>
        <end position="86"/>
    </location>
</feature>
<evidence type="ECO:0000256" key="6">
    <source>
        <dbReference type="ARBA" id="ARBA00022692"/>
    </source>
</evidence>
<keyword evidence="4" id="KW-1003">Cell membrane</keyword>
<evidence type="ECO:0000256" key="2">
    <source>
        <dbReference type="ARBA" id="ARBA00011262"/>
    </source>
</evidence>
<feature type="transmembrane region" description="Helical" evidence="11">
    <location>
        <begin position="120"/>
        <end position="138"/>
    </location>
</feature>
<feature type="transmembrane region" description="Helical" evidence="11">
    <location>
        <begin position="246"/>
        <end position="264"/>
    </location>
</feature>
<evidence type="ECO:0000256" key="10">
    <source>
        <dbReference type="ARBA" id="ARBA00039382"/>
    </source>
</evidence>
<keyword evidence="6 11" id="KW-0812">Transmembrane</keyword>
<evidence type="ECO:0000256" key="11">
    <source>
        <dbReference type="SAM" id="Phobius"/>
    </source>
</evidence>
<dbReference type="KEGG" id="sbae:DSM104329_02564"/>
<dbReference type="InterPro" id="IPR001851">
    <property type="entry name" value="ABC_transp_permease"/>
</dbReference>
<comment type="function">
    <text evidence="9">Part of the ABC transporter complex LsrABCD involved in autoinducer 2 (AI-2) import. Probably responsible for the translocation of the substrate across the membrane.</text>
</comment>
<dbReference type="RefSeq" id="WP_259315840.1">
    <property type="nucleotide sequence ID" value="NZ_CP087164.1"/>
</dbReference>
<evidence type="ECO:0000256" key="5">
    <source>
        <dbReference type="ARBA" id="ARBA00022519"/>
    </source>
</evidence>
<evidence type="ECO:0000256" key="4">
    <source>
        <dbReference type="ARBA" id="ARBA00022475"/>
    </source>
</evidence>
<evidence type="ECO:0000256" key="9">
    <source>
        <dbReference type="ARBA" id="ARBA00025439"/>
    </source>
</evidence>
<accession>A0A9E7C104</accession>
<dbReference type="PANTHER" id="PTHR32196">
    <property type="entry name" value="ABC TRANSPORTER PERMEASE PROTEIN YPHD-RELATED-RELATED"/>
    <property type="match status" value="1"/>
</dbReference>
<evidence type="ECO:0000256" key="3">
    <source>
        <dbReference type="ARBA" id="ARBA00022448"/>
    </source>
</evidence>
<dbReference type="EMBL" id="CP087164">
    <property type="protein sequence ID" value="UGS36164.1"/>
    <property type="molecule type" value="Genomic_DNA"/>
</dbReference>
<feature type="transmembrane region" description="Helical" evidence="11">
    <location>
        <begin position="42"/>
        <end position="62"/>
    </location>
</feature>
<reference evidence="12" key="1">
    <citation type="journal article" date="2022" name="Int. J. Syst. Evol. Microbiol.">
        <title>Pseudomonas aegrilactucae sp. nov. and Pseudomonas morbosilactucae sp. nov., pathogens causing bacterial rot of lettuce in Japan.</title>
        <authorList>
            <person name="Sawada H."/>
            <person name="Fujikawa T."/>
            <person name="Satou M."/>
        </authorList>
    </citation>
    <scope>NUCLEOTIDE SEQUENCE</scope>
    <source>
        <strain evidence="12">0166_1</strain>
    </source>
</reference>
<dbReference type="AlphaFoldDB" id="A0A9E7C104"/>
<keyword evidence="13" id="KW-1185">Reference proteome</keyword>
<feature type="transmembrane region" description="Helical" evidence="11">
    <location>
        <begin position="92"/>
        <end position="113"/>
    </location>
</feature>